<protein>
    <submittedName>
        <fullName evidence="1">Uncharacterized protein</fullName>
    </submittedName>
</protein>
<dbReference type="Proteomes" id="UP000030225">
    <property type="component" value="Segment"/>
</dbReference>
<evidence type="ECO:0000313" key="2">
    <source>
        <dbReference type="Proteomes" id="UP000030225"/>
    </source>
</evidence>
<proteinExistence type="predicted"/>
<evidence type="ECO:0000313" key="1">
    <source>
        <dbReference type="EMBL" id="CEF89611.1"/>
    </source>
</evidence>
<accession>A0A0A1IV32</accession>
<reference evidence="2" key="1">
    <citation type="journal article" date="2015" name="PLoS ONE">
        <title>Investigation of a Large Collection of Pseudomonas aeruginosa Bacteriophages Collected from a Single Environmental Source in Abidjan, Cote d'Ivoire.</title>
        <authorList>
            <person name="Essoh C."/>
            <person name="Latino L."/>
            <person name="Midoux C."/>
            <person name="Blouin Y."/>
            <person name="Loukou G."/>
            <person name="Nguetta S.P."/>
            <person name="Lathro S."/>
            <person name="Cablanmian A."/>
            <person name="Kouassi A.K."/>
            <person name="Vergnaud G."/>
            <person name="Pourcel C."/>
        </authorList>
    </citation>
    <scope>NUCLEOTIDE SEQUENCE [LARGE SCALE GENOMIC DNA]</scope>
</reference>
<name>A0A0A1IV32_9CAUD</name>
<dbReference type="EMBL" id="LN610576">
    <property type="protein sequence ID" value="CEF89611.1"/>
    <property type="molecule type" value="Genomic_DNA"/>
</dbReference>
<organism evidence="1 2">
    <name type="scientific">Pseudomonas phage vB_PaeM_PAO1_Ab17</name>
    <dbReference type="NCBI Taxonomy" id="1548904"/>
    <lineage>
        <taxon>Viruses</taxon>
        <taxon>Duplodnaviria</taxon>
        <taxon>Heunggongvirae</taxon>
        <taxon>Uroviricota</taxon>
        <taxon>Caudoviricetes</taxon>
        <taxon>Vandenendeviridae</taxon>
        <taxon>Nankokuvirus</taxon>
        <taxon>Nankokuvirus Ab03</taxon>
    </lineage>
</organism>
<gene>
    <name evidence="1" type="primary">ORF121</name>
</gene>
<sequence>MNDQNYDFHAEGKFPAHCDERADRFFSRVFVGKSVKGADKYGYTYSWNSRHADLQPTSTLQQRGSHSCSFCGRAALPIQNSGDRFAGYDYSVEGYTCICSGAMDELDWIVQAQRMKKRHQEEAEEMLLQRPVPPKDVRQELTKNRLMRLLSDVENSNLVSAMRLLEITSNRPSVWNESYEHLGS</sequence>